<organism evidence="2">
    <name type="scientific">Nothobranchius korthausae</name>
    <dbReference type="NCBI Taxonomy" id="1143690"/>
    <lineage>
        <taxon>Eukaryota</taxon>
        <taxon>Metazoa</taxon>
        <taxon>Chordata</taxon>
        <taxon>Craniata</taxon>
        <taxon>Vertebrata</taxon>
        <taxon>Euteleostomi</taxon>
        <taxon>Actinopterygii</taxon>
        <taxon>Neopterygii</taxon>
        <taxon>Teleostei</taxon>
        <taxon>Neoteleostei</taxon>
        <taxon>Acanthomorphata</taxon>
        <taxon>Ovalentaria</taxon>
        <taxon>Atherinomorphae</taxon>
        <taxon>Cyprinodontiformes</taxon>
        <taxon>Nothobranchiidae</taxon>
        <taxon>Nothobranchius</taxon>
    </lineage>
</organism>
<feature type="non-terminal residue" evidence="2">
    <location>
        <position position="1"/>
    </location>
</feature>
<proteinExistence type="predicted"/>
<evidence type="ECO:0000256" key="1">
    <source>
        <dbReference type="SAM" id="MobiDB-lite"/>
    </source>
</evidence>
<feature type="region of interest" description="Disordered" evidence="1">
    <location>
        <begin position="1"/>
        <end position="48"/>
    </location>
</feature>
<protein>
    <submittedName>
        <fullName evidence="2">Si:ch211-209j12.2</fullName>
    </submittedName>
</protein>
<feature type="compositionally biased region" description="Low complexity" evidence="1">
    <location>
        <begin position="31"/>
        <end position="42"/>
    </location>
</feature>
<evidence type="ECO:0000313" key="2">
    <source>
        <dbReference type="EMBL" id="SBQ46805.1"/>
    </source>
</evidence>
<feature type="compositionally biased region" description="Pro residues" evidence="1">
    <location>
        <begin position="1"/>
        <end position="30"/>
    </location>
</feature>
<reference evidence="2" key="2">
    <citation type="submission" date="2016-06" db="EMBL/GenBank/DDBJ databases">
        <title>The genome of a short-lived fish provides insights into sex chromosome evolution and the genetic control of aging.</title>
        <authorList>
            <person name="Reichwald K."/>
            <person name="Felder M."/>
            <person name="Petzold A."/>
            <person name="Koch P."/>
            <person name="Groth M."/>
            <person name="Platzer M."/>
        </authorList>
    </citation>
    <scope>NUCLEOTIDE SEQUENCE</scope>
    <source>
        <tissue evidence="2">Brain</tissue>
    </source>
</reference>
<dbReference type="AlphaFoldDB" id="A0A1A8EJV2"/>
<dbReference type="EMBL" id="HAEB01000366">
    <property type="protein sequence ID" value="SBQ46805.1"/>
    <property type="molecule type" value="Transcribed_RNA"/>
</dbReference>
<name>A0A1A8EJV2_9TELE</name>
<reference evidence="2" key="1">
    <citation type="submission" date="2016-05" db="EMBL/GenBank/DDBJ databases">
        <authorList>
            <person name="Lavstsen T."/>
            <person name="Jespersen J.S."/>
        </authorList>
    </citation>
    <scope>NUCLEOTIDE SEQUENCE</scope>
    <source>
        <tissue evidence="2">Brain</tissue>
    </source>
</reference>
<sequence>PPPPLAQTAPPPSAQTAPPPPLAQTAPPPSAQAGPSSSSSSSRRLRVRQQVKVTCSHCGITLNKKNLQVHINRKHRPKGQQMSETRRLSRQTRLLLQGCISQLMSQLEGLPQQSSYQFLSPMCHPASDWEG</sequence>
<gene>
    <name evidence="2" type="primary">SI:CH211-209J12.2</name>
</gene>
<accession>A0A1A8EJV2</accession>
<feature type="non-terminal residue" evidence="2">
    <location>
        <position position="131"/>
    </location>
</feature>